<dbReference type="EMBL" id="KZ858961">
    <property type="protein sequence ID" value="RDW27567.1"/>
    <property type="molecule type" value="Genomic_DNA"/>
</dbReference>
<protein>
    <submittedName>
        <fullName evidence="1">Uncharacterized protein</fullName>
    </submittedName>
</protein>
<evidence type="ECO:0000313" key="2">
    <source>
        <dbReference type="Proteomes" id="UP000256601"/>
    </source>
</evidence>
<sequence length="61" mass="6627">MGERKPVRIHLDCRPLGHVSPMSTPRQAAVICYSSRMHWAGSYAVGTSATDDIVQDGLRGS</sequence>
<dbReference type="AlphaFoldDB" id="A0A371CB85"/>
<reference evidence="1 2" key="1">
    <citation type="submission" date="2018-07" db="EMBL/GenBank/DDBJ databases">
        <title>Draft Genome Assemblies for Five Robust Yarrowia lipolytica Strains Exhibiting High Lipid Production and Pentose Sugar Utilization and Sugar Alcohol Secretion from Undetoxified Lignocellulosic Biomass Hydrolysates.</title>
        <authorList>
            <consortium name="DOE Joint Genome Institute"/>
            <person name="Walker C."/>
            <person name="Ryu S."/>
            <person name="Na H."/>
            <person name="Zane M."/>
            <person name="LaButti K."/>
            <person name="Lipzen A."/>
            <person name="Haridas S."/>
            <person name="Barry K."/>
            <person name="Grigoriev I.V."/>
            <person name="Quarterman J."/>
            <person name="Slininger P."/>
            <person name="Dien B."/>
            <person name="Trinh C.T."/>
        </authorList>
    </citation>
    <scope>NUCLEOTIDE SEQUENCE [LARGE SCALE GENOMIC DNA]</scope>
    <source>
        <strain evidence="1 2">YB392</strain>
    </source>
</reference>
<dbReference type="VEuPathDB" id="FungiDB:YALI0_E27434g"/>
<evidence type="ECO:0000313" key="1">
    <source>
        <dbReference type="EMBL" id="RDW27567.1"/>
    </source>
</evidence>
<name>A0A371CB85_YARLL</name>
<accession>A0A371CB85</accession>
<proteinExistence type="predicted"/>
<dbReference type="Proteomes" id="UP000256601">
    <property type="component" value="Unassembled WGS sequence"/>
</dbReference>
<gene>
    <name evidence="1" type="ORF">B0I71DRAFT_145400</name>
</gene>
<organism evidence="1 2">
    <name type="scientific">Yarrowia lipolytica</name>
    <name type="common">Candida lipolytica</name>
    <dbReference type="NCBI Taxonomy" id="4952"/>
    <lineage>
        <taxon>Eukaryota</taxon>
        <taxon>Fungi</taxon>
        <taxon>Dikarya</taxon>
        <taxon>Ascomycota</taxon>
        <taxon>Saccharomycotina</taxon>
        <taxon>Dipodascomycetes</taxon>
        <taxon>Dipodascales</taxon>
        <taxon>Dipodascales incertae sedis</taxon>
        <taxon>Yarrowia</taxon>
    </lineage>
</organism>